<dbReference type="EMBL" id="VSSQ01000145">
    <property type="protein sequence ID" value="MPL81110.1"/>
    <property type="molecule type" value="Genomic_DNA"/>
</dbReference>
<proteinExistence type="inferred from homology"/>
<dbReference type="GO" id="GO:0017148">
    <property type="term" value="P:negative regulation of translation"/>
    <property type="evidence" value="ECO:0007669"/>
    <property type="project" value="TreeGrafter"/>
</dbReference>
<dbReference type="SUPFAM" id="SSF81301">
    <property type="entry name" value="Nucleotidyltransferase"/>
    <property type="match status" value="1"/>
</dbReference>
<dbReference type="HAMAP" id="MF_01477">
    <property type="entry name" value="Iojap_RsfS"/>
    <property type="match status" value="1"/>
</dbReference>
<dbReference type="PANTHER" id="PTHR21043">
    <property type="entry name" value="IOJAP SUPERFAMILY ORTHOLOG"/>
    <property type="match status" value="1"/>
</dbReference>
<name>A0A644UQ03_9ZZZZ</name>
<dbReference type="PANTHER" id="PTHR21043:SF0">
    <property type="entry name" value="MITOCHONDRIAL ASSEMBLY OF RIBOSOMAL LARGE SUBUNIT PROTEIN 1"/>
    <property type="match status" value="1"/>
</dbReference>
<comment type="caution">
    <text evidence="2">The sequence shown here is derived from an EMBL/GenBank/DDBJ whole genome shotgun (WGS) entry which is preliminary data.</text>
</comment>
<gene>
    <name evidence="2" type="primary">rsfS_10</name>
    <name evidence="2" type="ORF">SDC9_27019</name>
</gene>
<comment type="similarity">
    <text evidence="1">Belongs to the Iojap/RsfS family.</text>
</comment>
<dbReference type="InterPro" id="IPR043519">
    <property type="entry name" value="NT_sf"/>
</dbReference>
<dbReference type="GO" id="GO:0090071">
    <property type="term" value="P:negative regulation of ribosome biogenesis"/>
    <property type="evidence" value="ECO:0007669"/>
    <property type="project" value="TreeGrafter"/>
</dbReference>
<dbReference type="InterPro" id="IPR004394">
    <property type="entry name" value="Iojap/RsfS/C7orf30"/>
</dbReference>
<protein>
    <submittedName>
        <fullName evidence="2">Ribosomal silencing factor RsfS</fullName>
    </submittedName>
</protein>
<evidence type="ECO:0000313" key="2">
    <source>
        <dbReference type="EMBL" id="MPL81110.1"/>
    </source>
</evidence>
<dbReference type="AlphaFoldDB" id="A0A644UQ03"/>
<accession>A0A644UQ03</accession>
<dbReference type="Gene3D" id="3.30.460.10">
    <property type="entry name" value="Beta Polymerase, domain 2"/>
    <property type="match status" value="1"/>
</dbReference>
<dbReference type="Pfam" id="PF02410">
    <property type="entry name" value="RsfS"/>
    <property type="match status" value="1"/>
</dbReference>
<organism evidence="2">
    <name type="scientific">bioreactor metagenome</name>
    <dbReference type="NCBI Taxonomy" id="1076179"/>
    <lineage>
        <taxon>unclassified sequences</taxon>
        <taxon>metagenomes</taxon>
        <taxon>ecological metagenomes</taxon>
    </lineage>
</organism>
<sequence length="126" mass="14504">MAVRKNTNKSSLMLTEIAIKGIQDKKGKDITTISLKEIEGSLFDYYIVCTGNSPSHIDSITDAIEQEIKQSVGLKPKRIEGLQNCQWVLLDYFDVIIHVMLEETRDFYKIEQMWKDAPQTHLENVE</sequence>
<reference evidence="2" key="1">
    <citation type="submission" date="2019-08" db="EMBL/GenBank/DDBJ databases">
        <authorList>
            <person name="Kucharzyk K."/>
            <person name="Murdoch R.W."/>
            <person name="Higgins S."/>
            <person name="Loffler F."/>
        </authorList>
    </citation>
    <scope>NUCLEOTIDE SEQUENCE</scope>
</reference>
<dbReference type="GO" id="GO:0043023">
    <property type="term" value="F:ribosomal large subunit binding"/>
    <property type="evidence" value="ECO:0007669"/>
    <property type="project" value="TreeGrafter"/>
</dbReference>
<dbReference type="NCBIfam" id="TIGR00090">
    <property type="entry name" value="rsfS_iojap_ybeB"/>
    <property type="match status" value="1"/>
</dbReference>
<evidence type="ECO:0000256" key="1">
    <source>
        <dbReference type="ARBA" id="ARBA00010574"/>
    </source>
</evidence>